<dbReference type="Proteomes" id="UP000011083">
    <property type="component" value="Unassembled WGS sequence"/>
</dbReference>
<dbReference type="Gene3D" id="3.90.470.10">
    <property type="entry name" value="Ribosomal protein L22/L17"/>
    <property type="match status" value="1"/>
</dbReference>
<evidence type="ECO:0000313" key="6">
    <source>
        <dbReference type="EMBL" id="ELR21309.1"/>
    </source>
</evidence>
<evidence type="ECO:0000256" key="1">
    <source>
        <dbReference type="ARBA" id="ARBA00009451"/>
    </source>
</evidence>
<keyword evidence="3 4" id="KW-0687">Ribonucleoprotein</keyword>
<accession>L8H706</accession>
<evidence type="ECO:0000313" key="7">
    <source>
        <dbReference type="Proteomes" id="UP000011083"/>
    </source>
</evidence>
<dbReference type="KEGG" id="acan:ACA1_182100"/>
<organism evidence="6 7">
    <name type="scientific">Acanthamoeba castellanii (strain ATCC 30010 / Neff)</name>
    <dbReference type="NCBI Taxonomy" id="1257118"/>
    <lineage>
        <taxon>Eukaryota</taxon>
        <taxon>Amoebozoa</taxon>
        <taxon>Discosea</taxon>
        <taxon>Longamoebia</taxon>
        <taxon>Centramoebida</taxon>
        <taxon>Acanthamoebidae</taxon>
        <taxon>Acanthamoeba</taxon>
    </lineage>
</organism>
<keyword evidence="2 4" id="KW-0689">Ribosomal protein</keyword>
<dbReference type="OrthoDB" id="416470at2759"/>
<dbReference type="AlphaFoldDB" id="L8H706"/>
<evidence type="ECO:0000256" key="3">
    <source>
        <dbReference type="ARBA" id="ARBA00023274"/>
    </source>
</evidence>
<dbReference type="VEuPathDB" id="AmoebaDB:ACA1_182100"/>
<evidence type="ECO:0000256" key="5">
    <source>
        <dbReference type="SAM" id="MobiDB-lite"/>
    </source>
</evidence>
<dbReference type="STRING" id="1257118.L8H706"/>
<dbReference type="RefSeq" id="XP_004345853.1">
    <property type="nucleotide sequence ID" value="XM_004345803.1"/>
</dbReference>
<keyword evidence="7" id="KW-1185">Reference proteome</keyword>
<dbReference type="SUPFAM" id="SSF54843">
    <property type="entry name" value="Ribosomal protein L22"/>
    <property type="match status" value="1"/>
</dbReference>
<dbReference type="GO" id="GO:0006412">
    <property type="term" value="P:translation"/>
    <property type="evidence" value="ECO:0007669"/>
    <property type="project" value="InterPro"/>
</dbReference>
<comment type="similarity">
    <text evidence="1 4">Belongs to the universal ribosomal protein uL22 family.</text>
</comment>
<sequence>MKRIDHLLRQIRRLSYKEAITQLKFSQKRVAPKVIATIEKARQKAELKFGLDPERLILDEIYATKGQYGNPQIYYHAKARIGIMRRKRVHLTVKLKEVPFKEGEKQLGKFVRGVNSEQRKVWEEKRDRVAKEMGVPRLVVTTKQVELWDLYKEKILNKKPATATDPAAADATNAADKELSA</sequence>
<gene>
    <name evidence="6" type="ORF">ACA1_182100</name>
</gene>
<feature type="compositionally biased region" description="Low complexity" evidence="5">
    <location>
        <begin position="161"/>
        <end position="174"/>
    </location>
</feature>
<dbReference type="InterPro" id="IPR001063">
    <property type="entry name" value="Ribosomal_uL22"/>
</dbReference>
<dbReference type="PANTHER" id="PTHR13501">
    <property type="entry name" value="CHLOROPLAST 50S RIBOSOMAL PROTEIN L22-RELATED"/>
    <property type="match status" value="1"/>
</dbReference>
<dbReference type="GO" id="GO:0003735">
    <property type="term" value="F:structural constituent of ribosome"/>
    <property type="evidence" value="ECO:0007669"/>
    <property type="project" value="InterPro"/>
</dbReference>
<proteinExistence type="inferred from homology"/>
<dbReference type="OMA" id="IVHECTA"/>
<name>L8H706_ACACF</name>
<dbReference type="PANTHER" id="PTHR13501:SF10">
    <property type="entry name" value="LARGE RIBOSOMAL SUBUNIT PROTEIN UL22M"/>
    <property type="match status" value="1"/>
</dbReference>
<dbReference type="InterPro" id="IPR047867">
    <property type="entry name" value="Ribosomal_uL22_bac/org-type"/>
</dbReference>
<evidence type="ECO:0000256" key="4">
    <source>
        <dbReference type="RuleBase" id="RU004005"/>
    </source>
</evidence>
<protein>
    <submittedName>
        <fullName evidence="6">Ribosomal protein L22 family protein</fullName>
    </submittedName>
</protein>
<feature type="region of interest" description="Disordered" evidence="5">
    <location>
        <begin position="161"/>
        <end position="181"/>
    </location>
</feature>
<dbReference type="EMBL" id="KB007904">
    <property type="protein sequence ID" value="ELR21309.1"/>
    <property type="molecule type" value="Genomic_DNA"/>
</dbReference>
<dbReference type="GeneID" id="14922198"/>
<dbReference type="Pfam" id="PF00237">
    <property type="entry name" value="Ribosomal_L22"/>
    <property type="match status" value="1"/>
</dbReference>
<dbReference type="InterPro" id="IPR036394">
    <property type="entry name" value="Ribosomal_uL22_sf"/>
</dbReference>
<dbReference type="GO" id="GO:0015934">
    <property type="term" value="C:large ribosomal subunit"/>
    <property type="evidence" value="ECO:0007669"/>
    <property type="project" value="InterPro"/>
</dbReference>
<evidence type="ECO:0000256" key="2">
    <source>
        <dbReference type="ARBA" id="ARBA00022980"/>
    </source>
</evidence>
<reference evidence="6 7" key="1">
    <citation type="journal article" date="2013" name="Genome Biol.">
        <title>Genome of Acanthamoeba castellanii highlights extensive lateral gene transfer and early evolution of tyrosine kinase signaling.</title>
        <authorList>
            <person name="Clarke M."/>
            <person name="Lohan A.J."/>
            <person name="Liu B."/>
            <person name="Lagkouvardos I."/>
            <person name="Roy S."/>
            <person name="Zafar N."/>
            <person name="Bertelli C."/>
            <person name="Schilde C."/>
            <person name="Kianianmomeni A."/>
            <person name="Burglin T.R."/>
            <person name="Frech C."/>
            <person name="Turcotte B."/>
            <person name="Kopec K.O."/>
            <person name="Synnott J.M."/>
            <person name="Choo C."/>
            <person name="Paponov I."/>
            <person name="Finkler A."/>
            <person name="Soon Heng Tan C."/>
            <person name="Hutchins A.P."/>
            <person name="Weinmeier T."/>
            <person name="Rattei T."/>
            <person name="Chu J.S."/>
            <person name="Gimenez G."/>
            <person name="Irimia M."/>
            <person name="Rigden D.J."/>
            <person name="Fitzpatrick D.A."/>
            <person name="Lorenzo-Morales J."/>
            <person name="Bateman A."/>
            <person name="Chiu C.H."/>
            <person name="Tang P."/>
            <person name="Hegemann P."/>
            <person name="Fromm H."/>
            <person name="Raoult D."/>
            <person name="Greub G."/>
            <person name="Miranda-Saavedra D."/>
            <person name="Chen N."/>
            <person name="Nash P."/>
            <person name="Ginger M.L."/>
            <person name="Horn M."/>
            <person name="Schaap P."/>
            <person name="Caler L."/>
            <person name="Loftus B."/>
        </authorList>
    </citation>
    <scope>NUCLEOTIDE SEQUENCE [LARGE SCALE GENOMIC DNA]</scope>
    <source>
        <strain evidence="6 7">Neff</strain>
    </source>
</reference>